<proteinExistence type="predicted"/>
<dbReference type="Pfam" id="PF16394">
    <property type="entry name" value="DUF5003"/>
    <property type="match status" value="1"/>
</dbReference>
<dbReference type="EMBL" id="AMCI01000141">
    <property type="protein sequence ID" value="EJX10644.1"/>
    <property type="molecule type" value="Genomic_DNA"/>
</dbReference>
<reference evidence="1" key="1">
    <citation type="journal article" date="2012" name="PLoS ONE">
        <title>Gene sets for utilization of primary and secondary nutrition supplies in the distal gut of endangered iberian lynx.</title>
        <authorList>
            <person name="Alcaide M."/>
            <person name="Messina E."/>
            <person name="Richter M."/>
            <person name="Bargiela R."/>
            <person name="Peplies J."/>
            <person name="Huws S.A."/>
            <person name="Newbold C.J."/>
            <person name="Golyshin P.N."/>
            <person name="Simon M.A."/>
            <person name="Lopez G."/>
            <person name="Yakimov M.M."/>
            <person name="Ferrer M."/>
        </authorList>
    </citation>
    <scope>NUCLEOTIDE SEQUENCE</scope>
</reference>
<accession>J9GRW3</accession>
<sequence>MKKNKFTLGWFFISLMMAFSMTACDDDDDTDAIDITFPEKQLIGGAVDSTHPLTFNAAANWQLTTSSTWCAFKTENGQVEYALSGKAGEQTVQIYISDEAQDYDASVALITLTMNGQETVIAEVTRNAVNRQLTVYKKDADGKWIPLAENEALVVPRFNNRLQEKDAYQEYMVSANFRFAASDRPDWLVIRGGSVVGSVNQEVVFGIKCLDKPSVYKYPHTNGQLNFQDEDGKSIFTYTVNYEGMDPESMTWEGPDQWNWEVDLEGKTFTQTVSGVAGTDNINNSYNGFVEYNVTAFDDNFIAVYVEKIEEAGYTRFITSIPDPEYPEETVDWLHLKKYDNGKVRIMVDPATEPREGYVLVFPEALYHKIEKDPYDQENGLFEMNMETFMQDLKYRYTENNLLMNVIQKKRQQNGGDGQNEVTIKNQLTGEDVTFSELTGEEADFYLSEWGAKKAYTLSAKDANSIRVNVPYEVGTYYAEMQGIEVTDEYCGMPEDGVTTALDIWGFTGIQKEMVVAIRDAMWQEVIVIIIRP</sequence>
<gene>
    <name evidence="1" type="ORF">EVA_00796</name>
</gene>
<organism evidence="1">
    <name type="scientific">gut metagenome</name>
    <dbReference type="NCBI Taxonomy" id="749906"/>
    <lineage>
        <taxon>unclassified sequences</taxon>
        <taxon>metagenomes</taxon>
        <taxon>organismal metagenomes</taxon>
    </lineage>
</organism>
<evidence type="ECO:0000313" key="1">
    <source>
        <dbReference type="EMBL" id="EJX10644.1"/>
    </source>
</evidence>
<dbReference type="InterPro" id="IPR032167">
    <property type="entry name" value="DUF5003"/>
</dbReference>
<dbReference type="PROSITE" id="PS51257">
    <property type="entry name" value="PROKAR_LIPOPROTEIN"/>
    <property type="match status" value="1"/>
</dbReference>
<dbReference type="AlphaFoldDB" id="J9GRW3"/>
<protein>
    <recommendedName>
        <fullName evidence="2">DUF5003 domain-containing protein</fullName>
    </recommendedName>
</protein>
<comment type="caution">
    <text evidence="1">The sequence shown here is derived from an EMBL/GenBank/DDBJ whole genome shotgun (WGS) entry which is preliminary data.</text>
</comment>
<evidence type="ECO:0008006" key="2">
    <source>
        <dbReference type="Google" id="ProtNLM"/>
    </source>
</evidence>
<name>J9GRW3_9ZZZZ</name>